<comment type="caution">
    <text evidence="3">The sequence shown here is derived from an EMBL/GenBank/DDBJ whole genome shotgun (WGS) entry which is preliminary data.</text>
</comment>
<evidence type="ECO:0000259" key="2">
    <source>
        <dbReference type="Pfam" id="PF00561"/>
    </source>
</evidence>
<keyword evidence="1" id="KW-0732">Signal</keyword>
<dbReference type="CDD" id="cd12809">
    <property type="entry name" value="Esterase_713_like-2"/>
    <property type="match status" value="1"/>
</dbReference>
<dbReference type="InterPro" id="IPR050228">
    <property type="entry name" value="Carboxylesterase_BioH"/>
</dbReference>
<evidence type="ECO:0000313" key="4">
    <source>
        <dbReference type="Proteomes" id="UP000572817"/>
    </source>
</evidence>
<feature type="chain" id="PRO_5034954012" evidence="1">
    <location>
        <begin position="24"/>
        <end position="400"/>
    </location>
</feature>
<dbReference type="AlphaFoldDB" id="A0A8H4IYB4"/>
<dbReference type="InterPro" id="IPR029058">
    <property type="entry name" value="AB_hydrolase_fold"/>
</dbReference>
<accession>A0A8H4IYB4</accession>
<dbReference type="Proteomes" id="UP000572817">
    <property type="component" value="Unassembled WGS sequence"/>
</dbReference>
<dbReference type="SUPFAM" id="SSF53474">
    <property type="entry name" value="alpha/beta-Hydrolases"/>
    <property type="match status" value="1"/>
</dbReference>
<organism evidence="3 4">
    <name type="scientific">Botryosphaeria dothidea</name>
    <dbReference type="NCBI Taxonomy" id="55169"/>
    <lineage>
        <taxon>Eukaryota</taxon>
        <taxon>Fungi</taxon>
        <taxon>Dikarya</taxon>
        <taxon>Ascomycota</taxon>
        <taxon>Pezizomycotina</taxon>
        <taxon>Dothideomycetes</taxon>
        <taxon>Dothideomycetes incertae sedis</taxon>
        <taxon>Botryosphaeriales</taxon>
        <taxon>Botryosphaeriaceae</taxon>
        <taxon>Botryosphaeria</taxon>
    </lineage>
</organism>
<feature type="domain" description="AB hydrolase-1" evidence="2">
    <location>
        <begin position="85"/>
        <end position="337"/>
    </location>
</feature>
<sequence length="400" mass="43986">MLFRTTAVLWALLRLMTATTAEAATSIGTDHGEGSAAEIAAVPHYRDYLYTGGHYVNTSDGFVFRGQMYVERLTPANVPEDQLLPPITFIHGGGQTGTNFLTTPSNQAGWSSYFLARHHPVYLVDQPYRGRSPWTPLSPADTLTTYSTARIQQRFTAPQLFALWPQASLHTQWPGAGVRGDPVFDAYYKSVVPNPYASDLGVTERAFRVAVADLLERIGEKVFVVGHSQGGMMAWQAADVAPERVAGVVALEPMGPPWFEQVFSQEKARAYGLGNAPVAWEPAVRKGGDEEVRAQFELVTRRSGDPAVGNCTLQAEGEGKVVRKLVEIAKVPVLLVTAEASYHAVYDWCTVEFLRQAGVTVDFVKLQDRGVRGNGHLFFMEKNNFESAAVVDEWLQSHLP</sequence>
<dbReference type="OrthoDB" id="9978720at2759"/>
<dbReference type="GO" id="GO:0016787">
    <property type="term" value="F:hydrolase activity"/>
    <property type="evidence" value="ECO:0007669"/>
    <property type="project" value="UniProtKB-KW"/>
</dbReference>
<dbReference type="Pfam" id="PF00561">
    <property type="entry name" value="Abhydrolase_1"/>
    <property type="match status" value="1"/>
</dbReference>
<keyword evidence="4" id="KW-1185">Reference proteome</keyword>
<reference evidence="3" key="1">
    <citation type="submission" date="2020-04" db="EMBL/GenBank/DDBJ databases">
        <title>Genome Assembly and Annotation of Botryosphaeria dothidea sdau 11-99, a Latent Pathogen of Apple Fruit Ring Rot in China.</title>
        <authorList>
            <person name="Yu C."/>
            <person name="Diao Y."/>
            <person name="Lu Q."/>
            <person name="Zhao J."/>
            <person name="Cui S."/>
            <person name="Peng C."/>
            <person name="He B."/>
            <person name="Liu H."/>
        </authorList>
    </citation>
    <scope>NUCLEOTIDE SEQUENCE [LARGE SCALE GENOMIC DNA]</scope>
    <source>
        <strain evidence="3">Sdau11-99</strain>
    </source>
</reference>
<dbReference type="EMBL" id="WWBZ02000016">
    <property type="protein sequence ID" value="KAF4309421.1"/>
    <property type="molecule type" value="Genomic_DNA"/>
</dbReference>
<proteinExistence type="predicted"/>
<evidence type="ECO:0000256" key="1">
    <source>
        <dbReference type="SAM" id="SignalP"/>
    </source>
</evidence>
<protein>
    <submittedName>
        <fullName evidence="3">Alpha/beta-hydrolase</fullName>
    </submittedName>
</protein>
<dbReference type="PANTHER" id="PTHR43194:SF4">
    <property type="entry name" value="AB HYDROLASE-1 DOMAIN-CONTAINING PROTEIN"/>
    <property type="match status" value="1"/>
</dbReference>
<gene>
    <name evidence="3" type="ORF">GTA08_BOTSDO03373</name>
</gene>
<name>A0A8H4IYB4_9PEZI</name>
<feature type="signal peptide" evidence="1">
    <location>
        <begin position="1"/>
        <end position="23"/>
    </location>
</feature>
<evidence type="ECO:0000313" key="3">
    <source>
        <dbReference type="EMBL" id="KAF4309421.1"/>
    </source>
</evidence>
<dbReference type="Gene3D" id="3.40.50.1820">
    <property type="entry name" value="alpha/beta hydrolase"/>
    <property type="match status" value="1"/>
</dbReference>
<dbReference type="InterPro" id="IPR000073">
    <property type="entry name" value="AB_hydrolase_1"/>
</dbReference>
<dbReference type="PANTHER" id="PTHR43194">
    <property type="entry name" value="HYDROLASE ALPHA/BETA FOLD FAMILY"/>
    <property type="match status" value="1"/>
</dbReference>